<dbReference type="EMBL" id="CAMXCT010000615">
    <property type="protein sequence ID" value="CAI3981192.1"/>
    <property type="molecule type" value="Genomic_DNA"/>
</dbReference>
<comment type="caution">
    <text evidence="4">The sequence shown here is derived from an EMBL/GenBank/DDBJ whole genome shotgun (WGS) entry which is preliminary data.</text>
</comment>
<evidence type="ECO:0000259" key="3">
    <source>
        <dbReference type="PROSITE" id="PS51698"/>
    </source>
</evidence>
<dbReference type="AlphaFoldDB" id="A0A9P1BXV6"/>
<dbReference type="PANTHER" id="PTHR46573">
    <property type="entry name" value="WD REPEAT, SAM AND U-BOX DOMAIN-CONTAINING PROTEIN 1"/>
    <property type="match status" value="1"/>
</dbReference>
<keyword evidence="1" id="KW-0802">TPR repeat</keyword>
<organism evidence="4">
    <name type="scientific">Cladocopium goreaui</name>
    <dbReference type="NCBI Taxonomy" id="2562237"/>
    <lineage>
        <taxon>Eukaryota</taxon>
        <taxon>Sar</taxon>
        <taxon>Alveolata</taxon>
        <taxon>Dinophyceae</taxon>
        <taxon>Suessiales</taxon>
        <taxon>Symbiodiniaceae</taxon>
        <taxon>Cladocopium</taxon>
    </lineage>
</organism>
<gene>
    <name evidence="4" type="ORF">C1SCF055_LOCUS9006</name>
</gene>
<dbReference type="PANTHER" id="PTHR46573:SF1">
    <property type="entry name" value="WD REPEAT, SAM AND U-BOX DOMAIN-CONTAINING PROTEIN 1"/>
    <property type="match status" value="1"/>
</dbReference>
<keyword evidence="6" id="KW-1185">Reference proteome</keyword>
<reference evidence="4" key="1">
    <citation type="submission" date="2022-10" db="EMBL/GenBank/DDBJ databases">
        <authorList>
            <person name="Chen Y."/>
            <person name="Dougan E. K."/>
            <person name="Chan C."/>
            <person name="Rhodes N."/>
            <person name="Thang M."/>
        </authorList>
    </citation>
    <scope>NUCLEOTIDE SEQUENCE</scope>
</reference>
<dbReference type="SMART" id="SM00504">
    <property type="entry name" value="Ubox"/>
    <property type="match status" value="1"/>
</dbReference>
<dbReference type="Pfam" id="PF04564">
    <property type="entry name" value="U-box"/>
    <property type="match status" value="1"/>
</dbReference>
<dbReference type="Proteomes" id="UP001152797">
    <property type="component" value="Unassembled WGS sequence"/>
</dbReference>
<dbReference type="PROSITE" id="PS51698">
    <property type="entry name" value="U_BOX"/>
    <property type="match status" value="1"/>
</dbReference>
<accession>A0A9P1BXV6</accession>
<dbReference type="EMBL" id="CAMXCT020000615">
    <property type="protein sequence ID" value="CAL1134567.1"/>
    <property type="molecule type" value="Genomic_DNA"/>
</dbReference>
<dbReference type="GO" id="GO:0016567">
    <property type="term" value="P:protein ubiquitination"/>
    <property type="evidence" value="ECO:0007669"/>
    <property type="project" value="InterPro"/>
</dbReference>
<reference evidence="5 6" key="2">
    <citation type="submission" date="2024-05" db="EMBL/GenBank/DDBJ databases">
        <authorList>
            <person name="Chen Y."/>
            <person name="Shah S."/>
            <person name="Dougan E. K."/>
            <person name="Thang M."/>
            <person name="Chan C."/>
        </authorList>
    </citation>
    <scope>NUCLEOTIDE SEQUENCE [LARGE SCALE GENOMIC DNA]</scope>
</reference>
<dbReference type="Gene3D" id="3.30.40.10">
    <property type="entry name" value="Zinc/RING finger domain, C3HC4 (zinc finger)"/>
    <property type="match status" value="1"/>
</dbReference>
<feature type="domain" description="U-box" evidence="3">
    <location>
        <begin position="89"/>
        <end position="162"/>
    </location>
</feature>
<dbReference type="InterPro" id="IPR019734">
    <property type="entry name" value="TPR_rpt"/>
</dbReference>
<dbReference type="InterPro" id="IPR003613">
    <property type="entry name" value="Ubox_domain"/>
</dbReference>
<evidence type="ECO:0000313" key="6">
    <source>
        <dbReference type="Proteomes" id="UP001152797"/>
    </source>
</evidence>
<dbReference type="EMBL" id="CAMXCT030000615">
    <property type="protein sequence ID" value="CAL4768504.1"/>
    <property type="molecule type" value="Genomic_DNA"/>
</dbReference>
<dbReference type="PROSITE" id="PS50005">
    <property type="entry name" value="TPR"/>
    <property type="match status" value="1"/>
</dbReference>
<dbReference type="SUPFAM" id="SSF57850">
    <property type="entry name" value="RING/U-box"/>
    <property type="match status" value="1"/>
</dbReference>
<dbReference type="GO" id="GO:0004842">
    <property type="term" value="F:ubiquitin-protein transferase activity"/>
    <property type="evidence" value="ECO:0007669"/>
    <property type="project" value="InterPro"/>
</dbReference>
<proteinExistence type="predicted"/>
<dbReference type="OrthoDB" id="10064100at2759"/>
<sequence>MPPKWVIKEAEVASPQDEKLILRMSQQGMSVEAISKVLQIKGDTVVQILQQGASVVQILQQGASAKDSIWSTSATDEKNLMSEVKELLRYPEELCCPISRELMEDPVIAEDGRTYERSLIKRSLEVKQESPLTKQPIQSLALYPNQDKKSAVVEYKEAVVQKVISMKHKLLSSASNDEALKLLDKAELFVRPLLPDTSARRKLLVLLLVRVKLLGSSRDAVIFETAVLLFEIEGANHVRGFLSEIQEHEVRCLLEKLEDDMVTRLRDTNVNLYEHKDAIDLELARRLARRARYVGNDAPLEELWVLMLQHAYEEPWAKAAAVLLVSCIQRLDVNLQMVGDQLLNYGYRYLYSRDVAESTAKDFFKHDMCIPAAPTWPPKECASIVMELAMRASDDNLRRILLLEEAYKMNPANRHLRADILKHLHQLLLACSEATVVCERLFLKLICVDKQEIPENLIPKLTLSNDQLQELSADELLFLGEQIGIKRQADGSRLVVKAAELFSTMGSEERSQEAFLRAFSLDPHNAYASDGLIQLVVAMKCKNKTLEEMKQKNKTLEEKCALLEEKSCQMSFTWDLSDCDFTAFKAGEKHTSNPLPLSQLGINVWLTLYPFGETGALASLAGKASLHLDLETGAGGNKCSVRGLIRGGNQTQIAFVLGGQGLNTWVRRNFMDTSDILLKKSASYKLPDPAGISGLLVFGNPRRPKVKATNGSEGLIFCSSAHHGFVVLRFPRHGPETGAGRVEACASCKFWLQCGKLSMTDPVPIKG</sequence>
<name>A0A9P1BXV6_9DINO</name>
<protein>
    <submittedName>
        <fullName evidence="5">Bifunctional E2/E3 enzyme R795</fullName>
    </submittedName>
</protein>
<evidence type="ECO:0000313" key="4">
    <source>
        <dbReference type="EMBL" id="CAI3981192.1"/>
    </source>
</evidence>
<evidence type="ECO:0000313" key="5">
    <source>
        <dbReference type="EMBL" id="CAL4768504.1"/>
    </source>
</evidence>
<dbReference type="InterPro" id="IPR013083">
    <property type="entry name" value="Znf_RING/FYVE/PHD"/>
</dbReference>
<feature type="repeat" description="TPR" evidence="1">
    <location>
        <begin position="492"/>
        <end position="525"/>
    </location>
</feature>
<dbReference type="CDD" id="cd16655">
    <property type="entry name" value="RING-Ubox_WDSUB1-like"/>
    <property type="match status" value="1"/>
</dbReference>
<evidence type="ECO:0000256" key="2">
    <source>
        <dbReference type="SAM" id="Coils"/>
    </source>
</evidence>
<dbReference type="InterPro" id="IPR052085">
    <property type="entry name" value="WD-SAM-U-box"/>
</dbReference>
<feature type="coiled-coil region" evidence="2">
    <location>
        <begin position="539"/>
        <end position="566"/>
    </location>
</feature>
<evidence type="ECO:0000256" key="1">
    <source>
        <dbReference type="PROSITE-ProRule" id="PRU00339"/>
    </source>
</evidence>
<keyword evidence="2" id="KW-0175">Coiled coil</keyword>